<dbReference type="Gene3D" id="2.10.25.10">
    <property type="entry name" value="Laminin"/>
    <property type="match status" value="1"/>
</dbReference>
<dbReference type="PROSITE" id="PS50026">
    <property type="entry name" value="EGF_3"/>
    <property type="match status" value="1"/>
</dbReference>
<keyword evidence="1" id="KW-1015">Disulfide bond</keyword>
<organism evidence="4">
    <name type="scientific">Arion vulgaris</name>
    <dbReference type="NCBI Taxonomy" id="1028688"/>
    <lineage>
        <taxon>Eukaryota</taxon>
        <taxon>Metazoa</taxon>
        <taxon>Spiralia</taxon>
        <taxon>Lophotrochozoa</taxon>
        <taxon>Mollusca</taxon>
        <taxon>Gastropoda</taxon>
        <taxon>Heterobranchia</taxon>
        <taxon>Euthyneura</taxon>
        <taxon>Panpulmonata</taxon>
        <taxon>Eupulmonata</taxon>
        <taxon>Stylommatophora</taxon>
        <taxon>Helicina</taxon>
        <taxon>Arionoidea</taxon>
        <taxon>Arionidae</taxon>
        <taxon>Arion</taxon>
    </lineage>
</organism>
<keyword evidence="1" id="KW-0245">EGF-like domain</keyword>
<feature type="disulfide bond" evidence="1">
    <location>
        <begin position="62"/>
        <end position="71"/>
    </location>
</feature>
<name>A0A0B6Y6T1_9EUPU</name>
<feature type="domain" description="EGF-like" evidence="3">
    <location>
        <begin position="36"/>
        <end position="72"/>
    </location>
</feature>
<reference evidence="4" key="1">
    <citation type="submission" date="2014-12" db="EMBL/GenBank/DDBJ databases">
        <title>Insight into the proteome of Arion vulgaris.</title>
        <authorList>
            <person name="Aradska J."/>
            <person name="Bulat T."/>
            <person name="Smidak R."/>
            <person name="Sarate P."/>
            <person name="Gangsoo J."/>
            <person name="Sialana F."/>
            <person name="Bilban M."/>
            <person name="Lubec G."/>
        </authorList>
    </citation>
    <scope>NUCLEOTIDE SEQUENCE</scope>
    <source>
        <tissue evidence="4">Skin</tissue>
    </source>
</reference>
<feature type="non-terminal residue" evidence="4">
    <location>
        <position position="81"/>
    </location>
</feature>
<evidence type="ECO:0000256" key="2">
    <source>
        <dbReference type="SAM" id="SignalP"/>
    </source>
</evidence>
<dbReference type="InterPro" id="IPR000742">
    <property type="entry name" value="EGF"/>
</dbReference>
<evidence type="ECO:0000256" key="1">
    <source>
        <dbReference type="PROSITE-ProRule" id="PRU00076"/>
    </source>
</evidence>
<dbReference type="SUPFAM" id="SSF57196">
    <property type="entry name" value="EGF/Laminin"/>
    <property type="match status" value="1"/>
</dbReference>
<dbReference type="AlphaFoldDB" id="A0A0B6Y6T1"/>
<dbReference type="EMBL" id="HACG01004646">
    <property type="protein sequence ID" value="CEK51511.1"/>
    <property type="molecule type" value="Transcribed_RNA"/>
</dbReference>
<protein>
    <recommendedName>
        <fullName evidence="3">EGF-like domain-containing protein</fullName>
    </recommendedName>
</protein>
<feature type="signal peptide" evidence="2">
    <location>
        <begin position="1"/>
        <end position="31"/>
    </location>
</feature>
<proteinExistence type="predicted"/>
<feature type="chain" id="PRO_5002110744" description="EGF-like domain-containing protein" evidence="2">
    <location>
        <begin position="32"/>
        <end position="81"/>
    </location>
</feature>
<dbReference type="Pfam" id="PF00008">
    <property type="entry name" value="EGF"/>
    <property type="match status" value="1"/>
</dbReference>
<keyword evidence="2" id="KW-0732">Signal</keyword>
<dbReference type="PROSITE" id="PS00022">
    <property type="entry name" value="EGF_1"/>
    <property type="match status" value="1"/>
</dbReference>
<dbReference type="PROSITE" id="PS01186">
    <property type="entry name" value="EGF_2"/>
    <property type="match status" value="1"/>
</dbReference>
<evidence type="ECO:0000259" key="3">
    <source>
        <dbReference type="PROSITE" id="PS50026"/>
    </source>
</evidence>
<accession>A0A0B6Y6T1</accession>
<evidence type="ECO:0000313" key="4">
    <source>
        <dbReference type="EMBL" id="CEK51511.1"/>
    </source>
</evidence>
<comment type="caution">
    <text evidence="1">Lacks conserved residue(s) required for the propagation of feature annotation.</text>
</comment>
<sequence>MYIKIVVKHKMSSFVLTVLILVAEIVPLLNAQGTSRRTPCEPNTCQNGAKCVFPADYPICQCRSGFGGKYCENIVKVKPGE</sequence>
<gene>
    <name evidence="4" type="primary">ORF13603</name>
</gene>